<dbReference type="VEuPathDB" id="VectorBase:BGLAX_040240"/>
<evidence type="ECO:0000313" key="2">
    <source>
        <dbReference type="EnsemblMetazoa" id="BGLB019424-PA"/>
    </source>
</evidence>
<proteinExistence type="predicted"/>
<accession>A0A2C9KGS0</accession>
<dbReference type="EnsemblMetazoa" id="BGLB019424-RA">
    <property type="protein sequence ID" value="BGLB019424-PA"/>
    <property type="gene ID" value="BGLB019424"/>
</dbReference>
<organism evidence="2 3">
    <name type="scientific">Biomphalaria glabrata</name>
    <name type="common">Bloodfluke planorb</name>
    <name type="synonym">Freshwater snail</name>
    <dbReference type="NCBI Taxonomy" id="6526"/>
    <lineage>
        <taxon>Eukaryota</taxon>
        <taxon>Metazoa</taxon>
        <taxon>Spiralia</taxon>
        <taxon>Lophotrochozoa</taxon>
        <taxon>Mollusca</taxon>
        <taxon>Gastropoda</taxon>
        <taxon>Heterobranchia</taxon>
        <taxon>Euthyneura</taxon>
        <taxon>Panpulmonata</taxon>
        <taxon>Hygrophila</taxon>
        <taxon>Lymnaeoidea</taxon>
        <taxon>Planorbidae</taxon>
        <taxon>Biomphalaria</taxon>
    </lineage>
</organism>
<dbReference type="Pfam" id="PF01390">
    <property type="entry name" value="SEA"/>
    <property type="match status" value="2"/>
</dbReference>
<dbReference type="VEuPathDB" id="VectorBase:BGLB019424"/>
<feature type="domain" description="SEA" evidence="1">
    <location>
        <begin position="94"/>
        <end position="166"/>
    </location>
</feature>
<dbReference type="SUPFAM" id="SSF82671">
    <property type="entry name" value="SEA domain"/>
    <property type="match status" value="3"/>
</dbReference>
<reference evidence="2" key="1">
    <citation type="submission" date="2020-05" db="UniProtKB">
        <authorList>
            <consortium name="EnsemblMetazoa"/>
        </authorList>
    </citation>
    <scope>IDENTIFICATION</scope>
    <source>
        <strain evidence="2">BB02</strain>
    </source>
</reference>
<evidence type="ECO:0000259" key="1">
    <source>
        <dbReference type="Pfam" id="PF01390"/>
    </source>
</evidence>
<protein>
    <recommendedName>
        <fullName evidence="1">SEA domain-containing protein</fullName>
    </recommendedName>
</protein>
<dbReference type="Gene3D" id="3.30.70.960">
    <property type="entry name" value="SEA domain"/>
    <property type="match status" value="3"/>
</dbReference>
<feature type="domain" description="SEA" evidence="1">
    <location>
        <begin position="433"/>
        <end position="482"/>
    </location>
</feature>
<dbReference type="Proteomes" id="UP000076420">
    <property type="component" value="Unassembled WGS sequence"/>
</dbReference>
<dbReference type="AlphaFoldDB" id="A0A2C9KGS0"/>
<sequence length="563" mass="64857">MTSEFCKDLERLYTKSVYIHRYHNCRVHTFRGEPPSIVLSVGYVGGDWPDMDKSVQWIIRKHAPSYYFDLKEVYLVGSIYLVLGNVSANGLELRTNVRVVNLTYSQDLGHQMTSAFQYHSHLFCQDMKRFYAQSAYSDRFYDCGVDSFTDKPVLIHFYLVFHGTSSAGLTESVIDVIRRFGRPVYYLMYLTYLVGDLLVLPEDIPLLPSVYPTNITVFPTSTLMTMTGSPSEISPTMSSSEVTNDYGVMLILYYELYNLTYTDDYKNPMSRIFKEHKNAVCDDLWRWYMALDSPFLNIYRACDVTSFHPKPIGVTFTLLFDTKLHEDFSRKVRTFLEYKAPKVYVPNHNLLDVGYLLLIMDRYRIDVTSTIIPSKTLTTPTPTSNTVVMTSFSMTSTPVVTSSSQSVLATSTSTEEYPGSVLSYEFGLVDFIFTNDLYNKNSPRFKFLEERFCADMDRYYAESSLRNMYMSCAIEAFTQRTNDLYPEKVYFKFAFNTPMFLEIQNKAVGVLFEKPPRVAKSGYMTLNVGDLFLIIDAYTSTWGSSTLPTGKTCWLEEHFEQTK</sequence>
<dbReference type="OrthoDB" id="6020543at2759"/>
<evidence type="ECO:0000313" key="3">
    <source>
        <dbReference type="Proteomes" id="UP000076420"/>
    </source>
</evidence>
<name>A0A2C9KGS0_BIOGL</name>
<dbReference type="InterPro" id="IPR000082">
    <property type="entry name" value="SEA_dom"/>
</dbReference>
<gene>
    <name evidence="2" type="primary">106053476</name>
</gene>
<dbReference type="KEGG" id="bgt:106053476"/>
<dbReference type="InterPro" id="IPR036364">
    <property type="entry name" value="SEA_dom_sf"/>
</dbReference>